<comment type="similarity">
    <text evidence="1 2">Belongs to the glycosyl hydrolase 31 family.</text>
</comment>
<keyword evidence="2" id="KW-0326">Glycosidase</keyword>
<proteinExistence type="inferred from homology"/>
<dbReference type="PROSITE" id="PS51820">
    <property type="entry name" value="PA14"/>
    <property type="match status" value="1"/>
</dbReference>
<dbReference type="Pfam" id="PF13802">
    <property type="entry name" value="Gal_mutarotas_2"/>
    <property type="match status" value="1"/>
</dbReference>
<dbReference type="InterPro" id="IPR048395">
    <property type="entry name" value="Glyco_hydro_31_C"/>
</dbReference>
<dbReference type="SUPFAM" id="SSF51011">
    <property type="entry name" value="Glycosyl hydrolase domain"/>
    <property type="match status" value="1"/>
</dbReference>
<dbReference type="PANTHER" id="PTHR43863">
    <property type="entry name" value="HYDROLASE, PUTATIVE (AFU_ORTHOLOGUE AFUA_1G03140)-RELATED"/>
    <property type="match status" value="1"/>
</dbReference>
<dbReference type="AlphaFoldDB" id="B0SYU1"/>
<dbReference type="HOGENOM" id="CLU_000631_7_3_5"/>
<dbReference type="Pfam" id="PF07691">
    <property type="entry name" value="PA14"/>
    <property type="match status" value="1"/>
</dbReference>
<dbReference type="Pfam" id="PF21365">
    <property type="entry name" value="Glyco_hydro_31_3rd"/>
    <property type="match status" value="1"/>
</dbReference>
<dbReference type="GO" id="GO:0004553">
    <property type="term" value="F:hydrolase activity, hydrolyzing O-glycosyl compounds"/>
    <property type="evidence" value="ECO:0007669"/>
    <property type="project" value="InterPro"/>
</dbReference>
<gene>
    <name evidence="5" type="ordered locus">Caul_1292</name>
</gene>
<dbReference type="Gene3D" id="2.60.120.380">
    <property type="match status" value="1"/>
</dbReference>
<dbReference type="Gene3D" id="2.60.40.1180">
    <property type="entry name" value="Golgi alpha-mannosidase II"/>
    <property type="match status" value="2"/>
</dbReference>
<name>B0SYU1_CAUSK</name>
<organism evidence="5">
    <name type="scientific">Caulobacter sp. (strain K31)</name>
    <dbReference type="NCBI Taxonomy" id="366602"/>
    <lineage>
        <taxon>Bacteria</taxon>
        <taxon>Pseudomonadati</taxon>
        <taxon>Pseudomonadota</taxon>
        <taxon>Alphaproteobacteria</taxon>
        <taxon>Caulobacterales</taxon>
        <taxon>Caulobacteraceae</taxon>
        <taxon>Caulobacter</taxon>
    </lineage>
</organism>
<dbReference type="InterPro" id="IPR033403">
    <property type="entry name" value="DUF5110"/>
</dbReference>
<accession>B0SYU1</accession>
<dbReference type="CDD" id="cd14752">
    <property type="entry name" value="GH31_N"/>
    <property type="match status" value="1"/>
</dbReference>
<dbReference type="InterPro" id="IPR025887">
    <property type="entry name" value="Glyco_hydro_31_N_dom"/>
</dbReference>
<keyword evidence="3" id="KW-0732">Signal</keyword>
<protein>
    <submittedName>
        <fullName evidence="5">Glycoside hydrolase family 31</fullName>
    </submittedName>
</protein>
<dbReference type="GO" id="GO:0005975">
    <property type="term" value="P:carbohydrate metabolic process"/>
    <property type="evidence" value="ECO:0007669"/>
    <property type="project" value="InterPro"/>
</dbReference>
<evidence type="ECO:0000256" key="1">
    <source>
        <dbReference type="ARBA" id="ARBA00007806"/>
    </source>
</evidence>
<keyword evidence="2 5" id="KW-0378">Hydrolase</keyword>
<dbReference type="eggNOG" id="COG1501">
    <property type="taxonomic scope" value="Bacteria"/>
</dbReference>
<dbReference type="InterPro" id="IPR011013">
    <property type="entry name" value="Gal_mutarotase_sf_dom"/>
</dbReference>
<dbReference type="SUPFAM" id="SSF56988">
    <property type="entry name" value="Anthrax protective antigen"/>
    <property type="match status" value="1"/>
</dbReference>
<feature type="chain" id="PRO_5002752907" evidence="3">
    <location>
        <begin position="23"/>
        <end position="944"/>
    </location>
</feature>
<dbReference type="SMART" id="SM00758">
    <property type="entry name" value="PA14"/>
    <property type="match status" value="1"/>
</dbReference>
<evidence type="ECO:0000256" key="2">
    <source>
        <dbReference type="RuleBase" id="RU361185"/>
    </source>
</evidence>
<dbReference type="InterPro" id="IPR011658">
    <property type="entry name" value="PA14_dom"/>
</dbReference>
<dbReference type="InterPro" id="IPR000322">
    <property type="entry name" value="Glyco_hydro_31_TIM"/>
</dbReference>
<dbReference type="CDD" id="cd06591">
    <property type="entry name" value="GH31_xylosidase_XylS"/>
    <property type="match status" value="1"/>
</dbReference>
<dbReference type="SUPFAM" id="SSF74650">
    <property type="entry name" value="Galactose mutarotase-like"/>
    <property type="match status" value="1"/>
</dbReference>
<dbReference type="STRING" id="366602.Caul_1292"/>
<reference evidence="5" key="1">
    <citation type="submission" date="2008-01" db="EMBL/GenBank/DDBJ databases">
        <title>Complete sequence of chromosome of Caulobacter sp. K31.</title>
        <authorList>
            <consortium name="US DOE Joint Genome Institute"/>
            <person name="Copeland A."/>
            <person name="Lucas S."/>
            <person name="Lapidus A."/>
            <person name="Barry K."/>
            <person name="Glavina del Rio T."/>
            <person name="Dalin E."/>
            <person name="Tice H."/>
            <person name="Pitluck S."/>
            <person name="Bruce D."/>
            <person name="Goodwin L."/>
            <person name="Thompson L.S."/>
            <person name="Brettin T."/>
            <person name="Detter J.C."/>
            <person name="Han C."/>
            <person name="Schmutz J."/>
            <person name="Larimer F."/>
            <person name="Land M."/>
            <person name="Hauser L."/>
            <person name="Kyrpides N."/>
            <person name="Kim E."/>
            <person name="Stephens C."/>
            <person name="Richardson P."/>
        </authorList>
    </citation>
    <scope>NUCLEOTIDE SEQUENCE [LARGE SCALE GENOMIC DNA]</scope>
    <source>
        <strain evidence="5">K31</strain>
    </source>
</reference>
<dbReference type="InterPro" id="IPR013780">
    <property type="entry name" value="Glyco_hydro_b"/>
</dbReference>
<dbReference type="CAZy" id="GH31">
    <property type="family name" value="Glycoside Hydrolase Family 31"/>
</dbReference>
<dbReference type="Pfam" id="PF17137">
    <property type="entry name" value="DUF5110"/>
    <property type="match status" value="1"/>
</dbReference>
<dbReference type="Gene3D" id="3.20.20.80">
    <property type="entry name" value="Glycosidases"/>
    <property type="match status" value="1"/>
</dbReference>
<dbReference type="EMBL" id="CP000927">
    <property type="protein sequence ID" value="ABZ70422.1"/>
    <property type="molecule type" value="Genomic_DNA"/>
</dbReference>
<evidence type="ECO:0000259" key="4">
    <source>
        <dbReference type="PROSITE" id="PS51820"/>
    </source>
</evidence>
<dbReference type="Gene3D" id="2.60.40.1760">
    <property type="entry name" value="glycosyl hydrolase (family 31)"/>
    <property type="match status" value="1"/>
</dbReference>
<evidence type="ECO:0000313" key="5">
    <source>
        <dbReference type="EMBL" id="ABZ70422.1"/>
    </source>
</evidence>
<dbReference type="KEGG" id="cak:Caul_1292"/>
<dbReference type="InterPro" id="IPR051816">
    <property type="entry name" value="Glycosyl_Hydrolase_31"/>
</dbReference>
<dbReference type="SUPFAM" id="SSF51445">
    <property type="entry name" value="(Trans)glycosidases"/>
    <property type="match status" value="1"/>
</dbReference>
<dbReference type="InterPro" id="IPR037524">
    <property type="entry name" value="PA14/GLEYA"/>
</dbReference>
<dbReference type="InterPro" id="IPR017853">
    <property type="entry name" value="GH"/>
</dbReference>
<evidence type="ECO:0000256" key="3">
    <source>
        <dbReference type="SAM" id="SignalP"/>
    </source>
</evidence>
<dbReference type="OrthoDB" id="176168at2"/>
<dbReference type="GO" id="GO:0030246">
    <property type="term" value="F:carbohydrate binding"/>
    <property type="evidence" value="ECO:0007669"/>
    <property type="project" value="InterPro"/>
</dbReference>
<dbReference type="Pfam" id="PF01055">
    <property type="entry name" value="Glyco_hydro_31_2nd"/>
    <property type="match status" value="1"/>
</dbReference>
<feature type="signal peptide" evidence="3">
    <location>
        <begin position="1"/>
        <end position="22"/>
    </location>
</feature>
<sequence length="944" mass="105674" precursor="true">MHMRTFAAGLALALLASTSAFALDGAFEKTADGVVVTPASGPAKKVRLQVMGDRVIHVTATPTDSLDVPASLMVTAKPNGAFTVSEAGGKVVVKAGKATAEVSLANGAVSFRDEAGKLVLSENGRRPFKTETIDGKTFYAVSQQFNPGTDEAFYGLGQHQNGQMNYNGQDVELAQYNRDIAVPFVLSTRNYGVLWENNGITRFGDPTPYDLASRDLKIFDASGKPGGFTAKYYVGDELKFTRVEADINYRYLKDLPNWPAELTGPDKKPLKGARVVWEGSVEAPVAGVQKFKLYSSSYAKLSIDGKVAIDRWRQNWNPWFHNFTSSMKPGAKHKIRVEWEPNDGYIALLHNNPIAAADQHSLTMTSDVAHAIDYYYVGGSNLDQVIGGYRGLTGDAVMMPRWAYGLWQSRQRYETADQLLGVVKEYRARKLPLDNIVEDWRYWKDDSWGSHKFDETRFPDPKAMIDEVHDLNAHFMISIWAKFYPTTDHYKELDAKGHMYHRNIEQGALDWVGPGYLNSFYDPYSKEARDIYWRQVKDSLKIYGVDAWWMDSDEPDMHSNLDIPERTLRMGPTAMGPGAEFFNSYPLIHTTGVFEGEHELNPDKRSFILSRSGFGGIQRNGVALWSGDVVARWDDFKDQISAGVNLSMSGIPNWTTDIGGFSVEDRYTNKEPAHWAEWQELNLRWFQFGAFSPLFRSHGEFPYREIYNLADEGTDVYKSLAWYDELRYRLMPYTYTLAADSYHRDGSMMRGLVMDFPADKTARDVNDEYLFGKAFLVAPVTAFKARSRPVYLPAGANWYDFESGKAFKGGQTIKADAPLNRMPLFVKAGSIVPTTVVQQYVGEKPDAPLTVVVYTGADGAFELYEDDGLSNGYERGAWSRIPMSYDNATGRLTIGARSGAFKGMLENRVIKVRFIGGGAKPVDFETVDATVDYAGQPVVVTRKK</sequence>
<feature type="domain" description="PA14" evidence="4">
    <location>
        <begin position="223"/>
        <end position="369"/>
    </location>
</feature>
<dbReference type="PANTHER" id="PTHR43863:SF2">
    <property type="entry name" value="MALTASE-GLUCOAMYLASE"/>
    <property type="match status" value="1"/>
</dbReference>